<evidence type="ECO:0000313" key="2">
    <source>
        <dbReference type="EMBL" id="NBN87473.1"/>
    </source>
</evidence>
<dbReference type="AlphaFoldDB" id="A0A964UX92"/>
<dbReference type="InterPro" id="IPR021331">
    <property type="entry name" value="Hva1_TUDOR"/>
</dbReference>
<accession>A0A964UX92</accession>
<organism evidence="2 3">
    <name type="scientific">Candidatus Fonsibacter lacus</name>
    <dbReference type="NCBI Taxonomy" id="2576439"/>
    <lineage>
        <taxon>Bacteria</taxon>
        <taxon>Pseudomonadati</taxon>
        <taxon>Pseudomonadota</taxon>
        <taxon>Alphaproteobacteria</taxon>
        <taxon>Candidatus Pelagibacterales</taxon>
        <taxon>Candidatus Pelagibacterales incertae sedis</taxon>
        <taxon>Candidatus Fonsibacter</taxon>
    </lineage>
</organism>
<comment type="caution">
    <text evidence="2">The sequence shown here is derived from an EMBL/GenBank/DDBJ whole genome shotgun (WGS) entry which is preliminary data.</text>
</comment>
<dbReference type="Pfam" id="PF11160">
    <property type="entry name" value="Hva1_TUDOR"/>
    <property type="match status" value="1"/>
</dbReference>
<dbReference type="Proteomes" id="UP000713222">
    <property type="component" value="Unassembled WGS sequence"/>
</dbReference>
<protein>
    <submittedName>
        <fullName evidence="2">DUF2945 domain-containing protein</fullName>
    </submittedName>
</protein>
<feature type="domain" description="Hypervirulence associated protein TUDOR" evidence="1">
    <location>
        <begin position="4"/>
        <end position="67"/>
    </location>
</feature>
<proteinExistence type="predicted"/>
<gene>
    <name evidence="2" type="ORF">EBV32_00025</name>
</gene>
<name>A0A964UX92_9PROT</name>
<evidence type="ECO:0000259" key="1">
    <source>
        <dbReference type="Pfam" id="PF11160"/>
    </source>
</evidence>
<evidence type="ECO:0000313" key="3">
    <source>
        <dbReference type="Proteomes" id="UP000713222"/>
    </source>
</evidence>
<dbReference type="EMBL" id="RGET01000001">
    <property type="protein sequence ID" value="NBN87473.1"/>
    <property type="molecule type" value="Genomic_DNA"/>
</dbReference>
<reference evidence="2" key="1">
    <citation type="submission" date="2018-10" db="EMBL/GenBank/DDBJ databases">
        <title>Iterative Subtractive Binning of Freshwater Chronoseries Metagenomes Recovers Nearly Complete Genomes from over Four Hundred Novel Species.</title>
        <authorList>
            <person name="Rodriguez-R L.M."/>
            <person name="Tsementzi D."/>
            <person name="Luo C."/>
            <person name="Konstantinidis K.T."/>
        </authorList>
    </citation>
    <scope>NUCLEOTIDE SEQUENCE</scope>
    <source>
        <strain evidence="2">WB7_6_001</strain>
    </source>
</reference>
<sequence length="74" mass="7869">MGIGSRVAWTYQGARTFGTVTGVAKKRATISTQSGGQVVRIAQPGDPVLEIKSESTGAKVLKLRSELKEAPLKR</sequence>